<evidence type="ECO:0000256" key="7">
    <source>
        <dbReference type="HAMAP-Rule" id="MF_01235"/>
    </source>
</evidence>
<dbReference type="InterPro" id="IPR013785">
    <property type="entry name" value="Aldolase_TIM"/>
</dbReference>
<gene>
    <name evidence="7" type="primary">nanE</name>
    <name evidence="8" type="ORF">SAMN02745136_05474</name>
</gene>
<dbReference type="STRING" id="1121322.SAMN02745136_05474"/>
<dbReference type="GO" id="GO:0047465">
    <property type="term" value="F:N-acylglucosamine-6-phosphate 2-epimerase activity"/>
    <property type="evidence" value="ECO:0007669"/>
    <property type="project" value="UniProtKB-EC"/>
</dbReference>
<dbReference type="EMBL" id="FRAC01000045">
    <property type="protein sequence ID" value="SHL69050.1"/>
    <property type="molecule type" value="Genomic_DNA"/>
</dbReference>
<proteinExistence type="inferred from homology"/>
<dbReference type="HAMAP" id="MF_01235">
    <property type="entry name" value="ManNAc6P_epimer"/>
    <property type="match status" value="1"/>
</dbReference>
<evidence type="ECO:0000256" key="3">
    <source>
        <dbReference type="ARBA" id="ARBA00005081"/>
    </source>
</evidence>
<comment type="catalytic activity">
    <reaction evidence="1 7">
        <text>an N-acyl-D-glucosamine 6-phosphate = an N-acyl-D-mannosamine 6-phosphate</text>
        <dbReference type="Rhea" id="RHEA:23932"/>
        <dbReference type="ChEBI" id="CHEBI:57599"/>
        <dbReference type="ChEBI" id="CHEBI:57666"/>
        <dbReference type="EC" id="5.1.3.9"/>
    </reaction>
</comment>
<dbReference type="AlphaFoldDB" id="A0A1M7CPI9"/>
<dbReference type="InterPro" id="IPR007260">
    <property type="entry name" value="NanE"/>
</dbReference>
<accession>A0A1M7CPI9</accession>
<dbReference type="NCBIfam" id="NF002231">
    <property type="entry name" value="PRK01130.1"/>
    <property type="match status" value="1"/>
</dbReference>
<keyword evidence="5 7" id="KW-0413">Isomerase</keyword>
<organism evidence="8 9">
    <name type="scientific">Anaerocolumna jejuensis DSM 15929</name>
    <dbReference type="NCBI Taxonomy" id="1121322"/>
    <lineage>
        <taxon>Bacteria</taxon>
        <taxon>Bacillati</taxon>
        <taxon>Bacillota</taxon>
        <taxon>Clostridia</taxon>
        <taxon>Lachnospirales</taxon>
        <taxon>Lachnospiraceae</taxon>
        <taxon>Anaerocolumna</taxon>
    </lineage>
</organism>
<dbReference type="Proteomes" id="UP000184386">
    <property type="component" value="Unassembled WGS sequence"/>
</dbReference>
<dbReference type="SUPFAM" id="SSF51366">
    <property type="entry name" value="Ribulose-phoshate binding barrel"/>
    <property type="match status" value="1"/>
</dbReference>
<dbReference type="Pfam" id="PF04131">
    <property type="entry name" value="NanE"/>
    <property type="match status" value="1"/>
</dbReference>
<dbReference type="GO" id="GO:0005975">
    <property type="term" value="P:carbohydrate metabolic process"/>
    <property type="evidence" value="ECO:0007669"/>
    <property type="project" value="UniProtKB-UniRule"/>
</dbReference>
<evidence type="ECO:0000256" key="1">
    <source>
        <dbReference type="ARBA" id="ARBA00000056"/>
    </source>
</evidence>
<dbReference type="FunFam" id="3.20.20.70:FF:000035">
    <property type="entry name" value="Putative N-acetylmannosamine-6-phosphate 2-epimerase"/>
    <property type="match status" value="1"/>
</dbReference>
<comment type="pathway">
    <text evidence="3 7">Amino-sugar metabolism; N-acetylneuraminate degradation; D-fructose 6-phosphate from N-acetylneuraminate: step 3/5.</text>
</comment>
<evidence type="ECO:0000256" key="4">
    <source>
        <dbReference type="ARBA" id="ARBA00007439"/>
    </source>
</evidence>
<dbReference type="GO" id="GO:0019262">
    <property type="term" value="P:N-acetylneuraminate catabolic process"/>
    <property type="evidence" value="ECO:0007669"/>
    <property type="project" value="UniProtKB-UniRule"/>
</dbReference>
<comment type="function">
    <text evidence="2 7">Converts N-acetylmannosamine-6-phosphate (ManNAc-6-P) to N-acetylglucosamine-6-phosphate (GlcNAc-6-P).</text>
</comment>
<keyword evidence="9" id="KW-1185">Reference proteome</keyword>
<evidence type="ECO:0000313" key="9">
    <source>
        <dbReference type="Proteomes" id="UP000184386"/>
    </source>
</evidence>
<comment type="similarity">
    <text evidence="4 7">Belongs to the NanE family.</text>
</comment>
<dbReference type="PANTHER" id="PTHR36204:SF1">
    <property type="entry name" value="N-ACETYLMANNOSAMINE-6-PHOSPHATE 2-EPIMERASE-RELATED"/>
    <property type="match status" value="1"/>
</dbReference>
<dbReference type="UniPathway" id="UPA00629">
    <property type="reaction ID" value="UER00682"/>
</dbReference>
<evidence type="ECO:0000256" key="6">
    <source>
        <dbReference type="ARBA" id="ARBA00023277"/>
    </source>
</evidence>
<dbReference type="GO" id="GO:0005829">
    <property type="term" value="C:cytosol"/>
    <property type="evidence" value="ECO:0007669"/>
    <property type="project" value="TreeGrafter"/>
</dbReference>
<dbReference type="GO" id="GO:0006053">
    <property type="term" value="P:N-acetylmannosamine catabolic process"/>
    <property type="evidence" value="ECO:0007669"/>
    <property type="project" value="TreeGrafter"/>
</dbReference>
<reference evidence="8 9" key="1">
    <citation type="submission" date="2016-11" db="EMBL/GenBank/DDBJ databases">
        <authorList>
            <person name="Jaros S."/>
            <person name="Januszkiewicz K."/>
            <person name="Wedrychowicz H."/>
        </authorList>
    </citation>
    <scope>NUCLEOTIDE SEQUENCE [LARGE SCALE GENOMIC DNA]</scope>
    <source>
        <strain evidence="8 9">DSM 15929</strain>
    </source>
</reference>
<evidence type="ECO:0000256" key="2">
    <source>
        <dbReference type="ARBA" id="ARBA00002147"/>
    </source>
</evidence>
<dbReference type="InterPro" id="IPR011060">
    <property type="entry name" value="RibuloseP-bd_barrel"/>
</dbReference>
<sequence>MITVSRNEQILQKIKGGLIVSCQALKTEPLYSSYIMSRMAFAAKEGGAAGIRANTPEDIREIKKAVDLPIIALYKVDYPDSPIYITPTEKEVEELIEVNSEIIALDATNRVRPGGMSLDEFFGKIRKKYPDQLFMADCATFEEGMHAQEIGFDIVGTTMSGYTEDTKGVSLPNHTMIKRLGDALNVPLIAEGGIWELQDLKLVVKEKVHAVVIGSAITRPREITARYVKAIS</sequence>
<dbReference type="Gene3D" id="3.20.20.70">
    <property type="entry name" value="Aldolase class I"/>
    <property type="match status" value="1"/>
</dbReference>
<dbReference type="CDD" id="cd04729">
    <property type="entry name" value="NanE"/>
    <property type="match status" value="1"/>
</dbReference>
<protein>
    <recommendedName>
        <fullName evidence="7">Putative N-acetylmannosamine-6-phosphate 2-epimerase</fullName>
        <ecNumber evidence="7">5.1.3.9</ecNumber>
    </recommendedName>
    <alternativeName>
        <fullName evidence="7">ManNAc-6-P epimerase</fullName>
    </alternativeName>
</protein>
<evidence type="ECO:0000313" key="8">
    <source>
        <dbReference type="EMBL" id="SHL69050.1"/>
    </source>
</evidence>
<name>A0A1M7CPI9_9FIRM</name>
<dbReference type="PANTHER" id="PTHR36204">
    <property type="entry name" value="N-ACETYLMANNOSAMINE-6-PHOSPHATE 2-EPIMERASE-RELATED"/>
    <property type="match status" value="1"/>
</dbReference>
<keyword evidence="6 7" id="KW-0119">Carbohydrate metabolism</keyword>
<dbReference type="EC" id="5.1.3.9" evidence="7"/>
<evidence type="ECO:0000256" key="5">
    <source>
        <dbReference type="ARBA" id="ARBA00023235"/>
    </source>
</evidence>